<organism evidence="1 2">
    <name type="scientific">Dehalobacter restrictus (strain DSM 9455 / PER-K23)</name>
    <dbReference type="NCBI Taxonomy" id="871738"/>
    <lineage>
        <taxon>Bacteria</taxon>
        <taxon>Bacillati</taxon>
        <taxon>Bacillota</taxon>
        <taxon>Clostridia</taxon>
        <taxon>Eubacteriales</taxon>
        <taxon>Desulfitobacteriaceae</taxon>
        <taxon>Dehalobacter</taxon>
    </lineage>
</organism>
<dbReference type="InterPro" id="IPR035903">
    <property type="entry name" value="HesB-like_dom_sf"/>
</dbReference>
<name>A0ABM5PA47_DEHRP</name>
<reference evidence="1 2" key="1">
    <citation type="journal article" date="2013" name="Stand. Genomic Sci.">
        <title>Complete genome sequence of Dehalobacter restrictus PER-K23(T.).</title>
        <authorList>
            <person name="Kruse T."/>
            <person name="Maillard J."/>
            <person name="Goodwin L."/>
            <person name="Woyke T."/>
            <person name="Teshima H."/>
            <person name="Bruce D."/>
            <person name="Detter C."/>
            <person name="Tapia R."/>
            <person name="Han C."/>
            <person name="Huntemann M."/>
            <person name="Wei C.L."/>
            <person name="Han J."/>
            <person name="Chen A."/>
            <person name="Kyrpides N."/>
            <person name="Szeto E."/>
            <person name="Markowitz V."/>
            <person name="Ivanova N."/>
            <person name="Pagani I."/>
            <person name="Pati A."/>
            <person name="Pitluck S."/>
            <person name="Nolan M."/>
            <person name="Holliger C."/>
            <person name="Smidt H."/>
        </authorList>
    </citation>
    <scope>NUCLEOTIDE SEQUENCE [LARGE SCALE GENOMIC DNA]</scope>
    <source>
        <strain evidence="2">DSM 9455</strain>
    </source>
</reference>
<keyword evidence="2" id="KW-1185">Reference proteome</keyword>
<sequence>MFEVTEIAAKRIKDIMVTQNMDDSYLRLYVAGIG</sequence>
<dbReference type="Proteomes" id="UP000018934">
    <property type="component" value="Chromosome"/>
</dbReference>
<gene>
    <name evidence="1" type="ORF">DEHRE_04315</name>
</gene>
<evidence type="ECO:0000313" key="2">
    <source>
        <dbReference type="Proteomes" id="UP000018934"/>
    </source>
</evidence>
<evidence type="ECO:0000313" key="1">
    <source>
        <dbReference type="EMBL" id="AHF11292.1"/>
    </source>
</evidence>
<proteinExistence type="predicted"/>
<dbReference type="EMBL" id="CP007033">
    <property type="protein sequence ID" value="AHF11292.1"/>
    <property type="molecule type" value="Genomic_DNA"/>
</dbReference>
<dbReference type="Gene3D" id="2.60.300.12">
    <property type="entry name" value="HesB-like domain"/>
    <property type="match status" value="1"/>
</dbReference>
<protein>
    <submittedName>
        <fullName evidence="1">Uncharacterized protein</fullName>
    </submittedName>
</protein>
<accession>A0ABM5PA47</accession>